<keyword evidence="1" id="KW-0863">Zinc-finger</keyword>
<keyword evidence="4" id="KW-0695">RNA-directed DNA polymerase</keyword>
<evidence type="ECO:0000259" key="3">
    <source>
        <dbReference type="PROSITE" id="PS50158"/>
    </source>
</evidence>
<name>A0ABQ4ZZF6_9ASTR</name>
<reference evidence="4" key="1">
    <citation type="journal article" date="2022" name="Int. J. Mol. Sci.">
        <title>Draft Genome of Tanacetum Coccineum: Genomic Comparison of Closely Related Tanacetum-Family Plants.</title>
        <authorList>
            <person name="Yamashiro T."/>
            <person name="Shiraishi A."/>
            <person name="Nakayama K."/>
            <person name="Satake H."/>
        </authorList>
    </citation>
    <scope>NUCLEOTIDE SEQUENCE</scope>
</reference>
<feature type="compositionally biased region" description="Basic and acidic residues" evidence="2">
    <location>
        <begin position="231"/>
        <end position="250"/>
    </location>
</feature>
<dbReference type="SMART" id="SM00343">
    <property type="entry name" value="ZnF_C2HC"/>
    <property type="match status" value="2"/>
</dbReference>
<accession>A0ABQ4ZZF6</accession>
<dbReference type="PANTHER" id="PTHR15503:SF45">
    <property type="entry name" value="RNA-DIRECTED DNA POLYMERASE HOMOLOG"/>
    <property type="match status" value="1"/>
</dbReference>
<keyword evidence="1" id="KW-0479">Metal-binding</keyword>
<feature type="domain" description="CCHC-type" evidence="3">
    <location>
        <begin position="293"/>
        <end position="309"/>
    </location>
</feature>
<feature type="non-terminal residue" evidence="4">
    <location>
        <position position="535"/>
    </location>
</feature>
<evidence type="ECO:0000256" key="1">
    <source>
        <dbReference type="PROSITE-ProRule" id="PRU00047"/>
    </source>
</evidence>
<organism evidence="4 5">
    <name type="scientific">Tanacetum coccineum</name>
    <dbReference type="NCBI Taxonomy" id="301880"/>
    <lineage>
        <taxon>Eukaryota</taxon>
        <taxon>Viridiplantae</taxon>
        <taxon>Streptophyta</taxon>
        <taxon>Embryophyta</taxon>
        <taxon>Tracheophyta</taxon>
        <taxon>Spermatophyta</taxon>
        <taxon>Magnoliopsida</taxon>
        <taxon>eudicotyledons</taxon>
        <taxon>Gunneridae</taxon>
        <taxon>Pentapetalae</taxon>
        <taxon>asterids</taxon>
        <taxon>campanulids</taxon>
        <taxon>Asterales</taxon>
        <taxon>Asteraceae</taxon>
        <taxon>Asteroideae</taxon>
        <taxon>Anthemideae</taxon>
        <taxon>Anthemidinae</taxon>
        <taxon>Tanacetum</taxon>
    </lineage>
</organism>
<dbReference type="CDD" id="cd00303">
    <property type="entry name" value="retropepsin_like"/>
    <property type="match status" value="1"/>
</dbReference>
<dbReference type="InterPro" id="IPR021109">
    <property type="entry name" value="Peptidase_aspartic_dom_sf"/>
</dbReference>
<dbReference type="Pfam" id="PF08284">
    <property type="entry name" value="RVP_2"/>
    <property type="match status" value="1"/>
</dbReference>
<keyword evidence="4" id="KW-0548">Nucleotidyltransferase</keyword>
<dbReference type="InterPro" id="IPR036875">
    <property type="entry name" value="Znf_CCHC_sf"/>
</dbReference>
<feature type="region of interest" description="Disordered" evidence="2">
    <location>
        <begin position="228"/>
        <end position="250"/>
    </location>
</feature>
<dbReference type="PANTHER" id="PTHR15503">
    <property type="entry name" value="LDOC1 RELATED"/>
    <property type="match status" value="1"/>
</dbReference>
<evidence type="ECO:0000313" key="5">
    <source>
        <dbReference type="Proteomes" id="UP001151760"/>
    </source>
</evidence>
<dbReference type="Gene3D" id="4.10.60.10">
    <property type="entry name" value="Zinc finger, CCHC-type"/>
    <property type="match status" value="1"/>
</dbReference>
<dbReference type="Pfam" id="PF00098">
    <property type="entry name" value="zf-CCHC"/>
    <property type="match status" value="1"/>
</dbReference>
<protein>
    <submittedName>
        <fullName evidence="4">Reverse transcriptase domain-containing protein</fullName>
    </submittedName>
</protein>
<dbReference type="Pfam" id="PF03732">
    <property type="entry name" value="Retrotrans_gag"/>
    <property type="match status" value="1"/>
</dbReference>
<keyword evidence="5" id="KW-1185">Reference proteome</keyword>
<dbReference type="Proteomes" id="UP001151760">
    <property type="component" value="Unassembled WGS sequence"/>
</dbReference>
<dbReference type="InterPro" id="IPR032567">
    <property type="entry name" value="RTL1-rel"/>
</dbReference>
<keyword evidence="4" id="KW-0808">Transferase</keyword>
<evidence type="ECO:0000313" key="4">
    <source>
        <dbReference type="EMBL" id="GJS94741.1"/>
    </source>
</evidence>
<dbReference type="InterPro" id="IPR001878">
    <property type="entry name" value="Znf_CCHC"/>
</dbReference>
<dbReference type="GO" id="GO:0003964">
    <property type="term" value="F:RNA-directed DNA polymerase activity"/>
    <property type="evidence" value="ECO:0007669"/>
    <property type="project" value="UniProtKB-KW"/>
</dbReference>
<proteinExistence type="predicted"/>
<feature type="region of interest" description="Disordered" evidence="2">
    <location>
        <begin position="347"/>
        <end position="372"/>
    </location>
</feature>
<comment type="caution">
    <text evidence="4">The sequence shown here is derived from an EMBL/GenBank/DDBJ whole genome shotgun (WGS) entry which is preliminary data.</text>
</comment>
<dbReference type="InterPro" id="IPR005162">
    <property type="entry name" value="Retrotrans_gag_dom"/>
</dbReference>
<dbReference type="SUPFAM" id="SSF50630">
    <property type="entry name" value="Acid proteases"/>
    <property type="match status" value="1"/>
</dbReference>
<gene>
    <name evidence="4" type="ORF">Tco_0801709</name>
</gene>
<dbReference type="EMBL" id="BQNB010011754">
    <property type="protein sequence ID" value="GJS94741.1"/>
    <property type="molecule type" value="Genomic_DNA"/>
</dbReference>
<dbReference type="SUPFAM" id="SSF57756">
    <property type="entry name" value="Retrovirus zinc finger-like domains"/>
    <property type="match status" value="1"/>
</dbReference>
<dbReference type="Gene3D" id="2.40.70.10">
    <property type="entry name" value="Acid Proteases"/>
    <property type="match status" value="1"/>
</dbReference>
<reference evidence="4" key="2">
    <citation type="submission" date="2022-01" db="EMBL/GenBank/DDBJ databases">
        <authorList>
            <person name="Yamashiro T."/>
            <person name="Shiraishi A."/>
            <person name="Satake H."/>
            <person name="Nakayama K."/>
        </authorList>
    </citation>
    <scope>NUCLEOTIDE SEQUENCE</scope>
</reference>
<sequence>MKNQRAELVVERVIKMVKEVTEVFRENGGDDEVPDFSTVIAQQLQDLLPTIIAQVGNHASNIQGDVRGVNVANGRPGCSYTEFMAFNPKDYDGKGGAIAYTCWIKKMESVQDMSGGREAAVGITWEDFKVLMSKQFCPNNEMQKLETEFWCHAMVGAGHAEAVYTNRFHELARLVPHLVTPENKRIERYIYGLAPQIHAMVAATEPTTIQSAVLKAGMLSDEAIRNGSLKKNTEKRGNGGELSRNENIRDDNKKYRTGRMFATITNQVRKEYTGMAPKCTNCNYQHNPKMPYRKCTNCNRFGHFAKDCRAMPRMVTHVNARNPTTARGACFECGGTDHYKAAYPRLTRAPRPGGNRQNQPMAIEGGQGRGNNDARGGAFMMGAEEARQDPNIMTGTFTLNNHCATTLFDSDADYSFVSTTFVPLLDIEPNDLSFSYEIEIASGQLVEINKIIHGCKLEIEGHTFNIELIPFGHGSFDVIIGIDWLSWHKAEIVCYEKVVRIPLPHGEILRVLGEKPEEKVRCLMSAKTKEQRLKD</sequence>
<dbReference type="PROSITE" id="PS50158">
    <property type="entry name" value="ZF_CCHC"/>
    <property type="match status" value="1"/>
</dbReference>
<evidence type="ECO:0000256" key="2">
    <source>
        <dbReference type="SAM" id="MobiDB-lite"/>
    </source>
</evidence>
<keyword evidence="1" id="KW-0862">Zinc</keyword>